<dbReference type="AlphaFoldDB" id="A0ABD0PF81"/>
<evidence type="ECO:0000313" key="4">
    <source>
        <dbReference type="Proteomes" id="UP001529510"/>
    </source>
</evidence>
<protein>
    <recommendedName>
        <fullName evidence="2">Grh/CP2 DB domain-containing protein</fullName>
    </recommendedName>
</protein>
<dbReference type="Proteomes" id="UP001529510">
    <property type="component" value="Unassembled WGS sequence"/>
</dbReference>
<sequence>DMFQYSIEASRSVREKAGEGPMIYLNKGQFYGITLSETGANKGLRHPISK</sequence>
<dbReference type="Pfam" id="PF04516">
    <property type="entry name" value="CP2"/>
    <property type="match status" value="1"/>
</dbReference>
<keyword evidence="1" id="KW-0238">DNA-binding</keyword>
<feature type="non-terminal residue" evidence="3">
    <location>
        <position position="1"/>
    </location>
</feature>
<comment type="caution">
    <text evidence="3">The sequence shown here is derived from an EMBL/GenBank/DDBJ whole genome shotgun (WGS) entry which is preliminary data.</text>
</comment>
<comment type="subcellular location">
    <subcellularLocation>
        <location evidence="1">Nucleus</location>
    </subcellularLocation>
</comment>
<evidence type="ECO:0000256" key="1">
    <source>
        <dbReference type="PROSITE-ProRule" id="PRU01313"/>
    </source>
</evidence>
<dbReference type="EMBL" id="JAMKFB020000016">
    <property type="protein sequence ID" value="KAL0172718.1"/>
    <property type="molecule type" value="Genomic_DNA"/>
</dbReference>
<gene>
    <name evidence="3" type="ORF">M9458_033029</name>
</gene>
<dbReference type="PROSITE" id="PS51968">
    <property type="entry name" value="GRH_CP2_DB"/>
    <property type="match status" value="1"/>
</dbReference>
<name>A0ABD0PF81_CIRMR</name>
<reference evidence="3 4" key="1">
    <citation type="submission" date="2024-05" db="EMBL/GenBank/DDBJ databases">
        <title>Genome sequencing and assembly of Indian major carp, Cirrhinus mrigala (Hamilton, 1822).</title>
        <authorList>
            <person name="Mohindra V."/>
            <person name="Chowdhury L.M."/>
            <person name="Lal K."/>
            <person name="Jena J.K."/>
        </authorList>
    </citation>
    <scope>NUCLEOTIDE SEQUENCE [LARGE SCALE GENOMIC DNA]</scope>
    <source>
        <strain evidence="3">CM1030</strain>
        <tissue evidence="3">Blood</tissue>
    </source>
</reference>
<feature type="non-terminal residue" evidence="3">
    <location>
        <position position="50"/>
    </location>
</feature>
<evidence type="ECO:0000259" key="2">
    <source>
        <dbReference type="PROSITE" id="PS51968"/>
    </source>
</evidence>
<proteinExistence type="predicted"/>
<organism evidence="3 4">
    <name type="scientific">Cirrhinus mrigala</name>
    <name type="common">Mrigala</name>
    <dbReference type="NCBI Taxonomy" id="683832"/>
    <lineage>
        <taxon>Eukaryota</taxon>
        <taxon>Metazoa</taxon>
        <taxon>Chordata</taxon>
        <taxon>Craniata</taxon>
        <taxon>Vertebrata</taxon>
        <taxon>Euteleostomi</taxon>
        <taxon>Actinopterygii</taxon>
        <taxon>Neopterygii</taxon>
        <taxon>Teleostei</taxon>
        <taxon>Ostariophysi</taxon>
        <taxon>Cypriniformes</taxon>
        <taxon>Cyprinidae</taxon>
        <taxon>Labeoninae</taxon>
        <taxon>Labeonini</taxon>
        <taxon>Cirrhinus</taxon>
    </lineage>
</organism>
<accession>A0ABD0PF81</accession>
<dbReference type="InterPro" id="IPR007604">
    <property type="entry name" value="CP2"/>
</dbReference>
<evidence type="ECO:0000313" key="3">
    <source>
        <dbReference type="EMBL" id="KAL0172718.1"/>
    </source>
</evidence>
<dbReference type="GO" id="GO:0003677">
    <property type="term" value="F:DNA binding"/>
    <property type="evidence" value="ECO:0007669"/>
    <property type="project" value="UniProtKB-KW"/>
</dbReference>
<keyword evidence="1" id="KW-0539">Nucleus</keyword>
<keyword evidence="4" id="KW-1185">Reference proteome</keyword>
<dbReference type="GO" id="GO:0005634">
    <property type="term" value="C:nucleus"/>
    <property type="evidence" value="ECO:0007669"/>
    <property type="project" value="UniProtKB-SubCell"/>
</dbReference>
<feature type="domain" description="Grh/CP2 DB" evidence="2">
    <location>
        <begin position="1"/>
        <end position="50"/>
    </location>
</feature>